<organism evidence="1 2">
    <name type="scientific">Neophaeococcomyces mojaviensis</name>
    <dbReference type="NCBI Taxonomy" id="3383035"/>
    <lineage>
        <taxon>Eukaryota</taxon>
        <taxon>Fungi</taxon>
        <taxon>Dikarya</taxon>
        <taxon>Ascomycota</taxon>
        <taxon>Pezizomycotina</taxon>
        <taxon>Eurotiomycetes</taxon>
        <taxon>Chaetothyriomycetidae</taxon>
        <taxon>Chaetothyriales</taxon>
        <taxon>Chaetothyriales incertae sedis</taxon>
        <taxon>Neophaeococcomyces</taxon>
    </lineage>
</organism>
<protein>
    <submittedName>
        <fullName evidence="1">Uncharacterized protein</fullName>
    </submittedName>
</protein>
<gene>
    <name evidence="1" type="ORF">H2198_010058</name>
</gene>
<comment type="caution">
    <text evidence="1">The sequence shown here is derived from an EMBL/GenBank/DDBJ whole genome shotgun (WGS) entry which is preliminary data.</text>
</comment>
<dbReference type="EMBL" id="JAPDRQ010000323">
    <property type="protein sequence ID" value="KAJ9650636.1"/>
    <property type="molecule type" value="Genomic_DNA"/>
</dbReference>
<dbReference type="Proteomes" id="UP001172386">
    <property type="component" value="Unassembled WGS sequence"/>
</dbReference>
<reference evidence="1" key="1">
    <citation type="submission" date="2022-10" db="EMBL/GenBank/DDBJ databases">
        <title>Culturing micro-colonial fungi from biological soil crusts in the Mojave desert and describing Neophaeococcomyces mojavensis, and introducing the new genera and species Taxawa tesnikishii.</title>
        <authorList>
            <person name="Kurbessoian T."/>
            <person name="Stajich J.E."/>
        </authorList>
    </citation>
    <scope>NUCLEOTIDE SEQUENCE</scope>
    <source>
        <strain evidence="1">JES_112</strain>
    </source>
</reference>
<keyword evidence="2" id="KW-1185">Reference proteome</keyword>
<name>A0ACC2ZSN4_9EURO</name>
<proteinExistence type="predicted"/>
<evidence type="ECO:0000313" key="1">
    <source>
        <dbReference type="EMBL" id="KAJ9650636.1"/>
    </source>
</evidence>
<sequence length="1082" mass="121454">MDSAVYMQPASSPPLPSIERASTRPASHTSPTANVASSPFTFETSPTRQQRLLQNRNARFPAKKLSLSGLSSKLTQLIGNGENANEFDGPSRDQENKLHKSRSTGTIGKRSSLGILGEISNTARSHSLRRRTDFAIHQDNTEEPCWQSSPYAASSPYFLSKYDITSSLGVDHIQDTLNDMRLAELSYNERWAPGVTSSPELRPKARKRSLQSSYDQEEYIEHLERRLKELENDAYSPLTRRPLKEKLVAANKVNERLQQELTTLKERFETEVKRTVEEKIATEVELKRKVRDLEETLEEKEGQIREMQYQHEEKRLDTNIIETLKATIERLELEKLNMEEFNWSMSKRNEVLTNLVATGMSPPKASNAFDPASPVREKRNARPISLILPSRAPLSPSGLFLNPMSSVYSPKVLSSADISPLRLSSDREDRPQSATDPPKSYFAHQSDQSTLVGGTLYSPALPMPISRRSTMLSEASTSSINGNPHGVNLDEARLPTRRKTRRFLAGSTQLKPLLLPALTSEPTSFNSASTTSSPRSVPVTSISEPDPEETILAVDRDSQQSEDEVRVQEYPADSVSDNLNHEEGPGPAYESRQTNTQEASQQLLNDMSQSVLESTYLGLGLALLDQVTDCGLETELPEKSLDCEYTNAGFWRHPFEGHSLQSPMQAMPIPSTPQSLNAMPLPLFSPERSGDHGLLMPSRTPSEPSQREVHVRKKRKPSMDELDALSPAHKHRRHMERRPSDTSNPTLRAPFSRLEETRKTSSSFSPHKQFRAVRSCDNFVELLRRKDFAAKPLAGMTIRTLYKILSSCTGAVREARKDPFALARRVLANAWHMNWKVLGKLSWWVLGLFIQPQVNPRARPAIDWDQYDGESIAHKYCTSDGDDGDDGKQEDASHSPASQQPYIPSGKSSPCNAEVENTQELEKPGLVRSFFLWGKFSAAIMLAVGGAVIKGPSEMMKDIKTTPEPQRTIPAVRPKRRSTPCGSRHRHPQTPQRGSPNQSMPAPNDDWDDSKFDFRIDTQLDSISLLDQIQQEDHDFTLRPEWRGRRRLSSLFTPSESSFMHNAAPWHPPATGEDVSPHGLWE</sequence>
<evidence type="ECO:0000313" key="2">
    <source>
        <dbReference type="Proteomes" id="UP001172386"/>
    </source>
</evidence>
<accession>A0ACC2ZSN4</accession>